<accession>A0A2W5HFQ3</accession>
<dbReference type="Pfam" id="PF09825">
    <property type="entry name" value="BPL_N"/>
    <property type="match status" value="1"/>
</dbReference>
<dbReference type="Proteomes" id="UP000249739">
    <property type="component" value="Unassembled WGS sequence"/>
</dbReference>
<dbReference type="AlphaFoldDB" id="A0A2W5HFQ3"/>
<sequence>MPRTAMSSSVNTTRRISTNIQTRFSMTRKRSKVFLYQDYVHNNGVLHKRLCETYGSDNVRFCDAADIISGALNESVFLFVMPGGADLYYCEKLNGEGNTKIKAYVEQGGNYLGICAGAYYAAREIDWNKGEIAGSRELAFANAKATGPVYEFLEENDINKSWQNIVDVTIDGERYSALYAAGPVFEGDGLATYSNGQTAIVKNTIGKGTVILSSPHIEYAPKDLSNTTYKHLNTSTEWSTKNIDRFTQNHHSERDLWSRVTKEFA</sequence>
<gene>
    <name evidence="2" type="ORF">DI586_10005</name>
</gene>
<organism evidence="2 3">
    <name type="scientific">Micavibrio aeruginosavorus</name>
    <dbReference type="NCBI Taxonomy" id="349221"/>
    <lineage>
        <taxon>Bacteria</taxon>
        <taxon>Pseudomonadati</taxon>
        <taxon>Bdellovibrionota</taxon>
        <taxon>Bdellovibrionia</taxon>
        <taxon>Bdellovibrionales</taxon>
        <taxon>Pseudobdellovibrionaceae</taxon>
        <taxon>Micavibrio</taxon>
    </lineage>
</organism>
<dbReference type="SUPFAM" id="SSF52317">
    <property type="entry name" value="Class I glutamine amidotransferase-like"/>
    <property type="match status" value="2"/>
</dbReference>
<feature type="domain" description="Biotin-protein ligase N-terminal" evidence="1">
    <location>
        <begin position="59"/>
        <end position="235"/>
    </location>
</feature>
<name>A0A2W5HFQ3_9BACT</name>
<evidence type="ECO:0000313" key="3">
    <source>
        <dbReference type="Proteomes" id="UP000249739"/>
    </source>
</evidence>
<comment type="caution">
    <text evidence="2">The sequence shown here is derived from an EMBL/GenBank/DDBJ whole genome shotgun (WGS) entry which is preliminary data.</text>
</comment>
<protein>
    <submittedName>
        <fullName evidence="2">Biotin--protein ligase</fullName>
    </submittedName>
</protein>
<dbReference type="InterPro" id="IPR029062">
    <property type="entry name" value="Class_I_gatase-like"/>
</dbReference>
<reference evidence="2 3" key="1">
    <citation type="submission" date="2017-08" db="EMBL/GenBank/DDBJ databases">
        <title>Infants hospitalized years apart are colonized by the same room-sourced microbial strains.</title>
        <authorList>
            <person name="Brooks B."/>
            <person name="Olm M.R."/>
            <person name="Firek B.A."/>
            <person name="Baker R."/>
            <person name="Thomas B.C."/>
            <person name="Morowitz M.J."/>
            <person name="Banfield J.F."/>
        </authorList>
    </citation>
    <scope>NUCLEOTIDE SEQUENCE [LARGE SCALE GENOMIC DNA]</scope>
    <source>
        <strain evidence="2">S2_006_000_R2_64</strain>
    </source>
</reference>
<evidence type="ECO:0000259" key="1">
    <source>
        <dbReference type="Pfam" id="PF09825"/>
    </source>
</evidence>
<keyword evidence="2" id="KW-0436">Ligase</keyword>
<proteinExistence type="predicted"/>
<dbReference type="EMBL" id="QFOT01000141">
    <property type="protein sequence ID" value="PZP54422.1"/>
    <property type="molecule type" value="Genomic_DNA"/>
</dbReference>
<dbReference type="GO" id="GO:0016874">
    <property type="term" value="F:ligase activity"/>
    <property type="evidence" value="ECO:0007669"/>
    <property type="project" value="UniProtKB-KW"/>
</dbReference>
<dbReference type="InterPro" id="IPR019197">
    <property type="entry name" value="Biotin-prot_ligase_N"/>
</dbReference>
<evidence type="ECO:0000313" key="2">
    <source>
        <dbReference type="EMBL" id="PZP54422.1"/>
    </source>
</evidence>
<dbReference type="CDD" id="cd03144">
    <property type="entry name" value="GATase1_ScBLP_like"/>
    <property type="match status" value="1"/>
</dbReference>